<keyword evidence="7" id="KW-0597">Phosphoprotein</keyword>
<sequence>MSQITSIKELLPVLSKKLRKGDCGKIGVIGGSAEYTGAPYFSAMSTLKIGADLSFVYTHPSAAPSIKNYSPDLIVYPTTDLAKNRISLEKLDALVFGPGLGREQHTKELLRGIVEFARNSPKICVVIDADGLFYLNDCFKELSLGDCRNNLLITPNHRGEKDIISDGNELMIEDSETSLRRCGGQGDILGGAIALCSYWAKLKRLKNAKENNNSQYLTNDLMIGALAASQLQRRASLYAYQRVGRSMQASDVLKSIPEVLRQIDLILKGWNENYIV</sequence>
<dbReference type="CDD" id="cd01171">
    <property type="entry name" value="YXKO-related"/>
    <property type="match status" value="1"/>
</dbReference>
<dbReference type="Proteomes" id="UP000887561">
    <property type="component" value="Unplaced"/>
</dbReference>
<evidence type="ECO:0000256" key="2">
    <source>
        <dbReference type="ARBA" id="ARBA00022840"/>
    </source>
</evidence>
<dbReference type="GO" id="GO:0005524">
    <property type="term" value="F:ATP binding"/>
    <property type="evidence" value="ECO:0007669"/>
    <property type="project" value="UniProtKB-KW"/>
</dbReference>
<evidence type="ECO:0000256" key="5">
    <source>
        <dbReference type="ARBA" id="ARBA00023239"/>
    </source>
</evidence>
<feature type="binding site" evidence="7">
    <location>
        <begin position="177"/>
        <end position="186"/>
    </location>
    <ligand>
        <name>ATP</name>
        <dbReference type="ChEBI" id="CHEBI:30616"/>
    </ligand>
</feature>
<dbReference type="Pfam" id="PF01256">
    <property type="entry name" value="Carb_kinase"/>
    <property type="match status" value="2"/>
</dbReference>
<proteinExistence type="inferred from homology"/>
<dbReference type="Gene3D" id="3.40.1190.20">
    <property type="match status" value="2"/>
</dbReference>
<comment type="caution">
    <text evidence="7">Lacks conserved residue(s) required for the propagation of feature annotation.</text>
</comment>
<dbReference type="SUPFAM" id="SSF53613">
    <property type="entry name" value="Ribokinase-like"/>
    <property type="match status" value="1"/>
</dbReference>
<comment type="catalytic activity">
    <reaction evidence="6 7">
        <text>(6S)-NADPHX + ATP = ADP + phosphate + NADPH + H(+)</text>
        <dbReference type="Rhea" id="RHEA:32231"/>
        <dbReference type="ChEBI" id="CHEBI:15378"/>
        <dbReference type="ChEBI" id="CHEBI:30616"/>
        <dbReference type="ChEBI" id="CHEBI:43474"/>
        <dbReference type="ChEBI" id="CHEBI:57783"/>
        <dbReference type="ChEBI" id="CHEBI:64076"/>
        <dbReference type="ChEBI" id="CHEBI:456216"/>
        <dbReference type="EC" id="4.2.1.93"/>
    </reaction>
</comment>
<dbReference type="InterPro" id="IPR000631">
    <property type="entry name" value="CARKD"/>
</dbReference>
<evidence type="ECO:0000256" key="7">
    <source>
        <dbReference type="HAMAP-Rule" id="MF_03157"/>
    </source>
</evidence>
<reference evidence="10" key="1">
    <citation type="submission" date="2022-11" db="UniProtKB">
        <authorList>
            <consortium name="WormBaseParasite"/>
        </authorList>
    </citation>
    <scope>IDENTIFICATION</scope>
</reference>
<dbReference type="PANTHER" id="PTHR12592">
    <property type="entry name" value="ATP-DEPENDENT (S)-NAD(P)H-HYDRATE DEHYDRATASE FAMILY MEMBER"/>
    <property type="match status" value="1"/>
</dbReference>
<feature type="domain" description="YjeF C-terminal" evidence="8">
    <location>
        <begin position="3"/>
        <end position="263"/>
    </location>
</feature>
<accession>A0A915LZA7</accession>
<dbReference type="PROSITE" id="PS51383">
    <property type="entry name" value="YJEF_C_3"/>
    <property type="match status" value="1"/>
</dbReference>
<comment type="function">
    <text evidence="7">Catalyzes the dehydration of the S-form of NAD(P)HX at the expense of ATP, which is converted to ADP. Together with NAD(P)HX epimerase, which catalyzes the epimerization of the S- and R-forms, the enzyme allows the repair of both epimers of NAD(P)HX, a damaged form of NAD(P)H that is a result of enzymatic or heat-dependent hydration.</text>
</comment>
<dbReference type="InterPro" id="IPR029056">
    <property type="entry name" value="Ribokinase-like"/>
</dbReference>
<dbReference type="AlphaFoldDB" id="A0A915LZA7"/>
<comment type="catalytic activity">
    <reaction evidence="7">
        <text>(6S)-NADHX + ATP = ADP + phosphate + NADH + H(+)</text>
        <dbReference type="Rhea" id="RHEA:19017"/>
        <dbReference type="ChEBI" id="CHEBI:15378"/>
        <dbReference type="ChEBI" id="CHEBI:30616"/>
        <dbReference type="ChEBI" id="CHEBI:43474"/>
        <dbReference type="ChEBI" id="CHEBI:57945"/>
        <dbReference type="ChEBI" id="CHEBI:64074"/>
        <dbReference type="ChEBI" id="CHEBI:456216"/>
        <dbReference type="EC" id="4.2.1.93"/>
    </reaction>
</comment>
<evidence type="ECO:0000313" key="10">
    <source>
        <dbReference type="WBParaSite" id="scaffold2355_cov226.g4719"/>
    </source>
</evidence>
<feature type="binding site" evidence="7">
    <location>
        <position position="187"/>
    </location>
    <ligand>
        <name>(6S)-NADPHX</name>
        <dbReference type="ChEBI" id="CHEBI:64076"/>
    </ligand>
</feature>
<organism evidence="9 10">
    <name type="scientific">Meloidogyne javanica</name>
    <name type="common">Root-knot nematode worm</name>
    <dbReference type="NCBI Taxonomy" id="6303"/>
    <lineage>
        <taxon>Eukaryota</taxon>
        <taxon>Metazoa</taxon>
        <taxon>Ecdysozoa</taxon>
        <taxon>Nematoda</taxon>
        <taxon>Chromadorea</taxon>
        <taxon>Rhabditida</taxon>
        <taxon>Tylenchina</taxon>
        <taxon>Tylenchomorpha</taxon>
        <taxon>Tylenchoidea</taxon>
        <taxon>Meloidogynidae</taxon>
        <taxon>Meloidogyninae</taxon>
        <taxon>Meloidogyne</taxon>
        <taxon>Meloidogyne incognita group</taxon>
    </lineage>
</organism>
<keyword evidence="4 7" id="KW-0520">NAD</keyword>
<evidence type="ECO:0000256" key="6">
    <source>
        <dbReference type="ARBA" id="ARBA00047472"/>
    </source>
</evidence>
<evidence type="ECO:0000256" key="4">
    <source>
        <dbReference type="ARBA" id="ARBA00023027"/>
    </source>
</evidence>
<dbReference type="GO" id="GO:0046496">
    <property type="term" value="P:nicotinamide nucleotide metabolic process"/>
    <property type="evidence" value="ECO:0007669"/>
    <property type="project" value="UniProtKB-UniRule"/>
</dbReference>
<feature type="binding site" evidence="7">
    <location>
        <position position="99"/>
    </location>
    <ligand>
        <name>(6S)-NADPHX</name>
        <dbReference type="ChEBI" id="CHEBI:64076"/>
    </ligand>
</feature>
<dbReference type="PANTHER" id="PTHR12592:SF0">
    <property type="entry name" value="ATP-DEPENDENT (S)-NAD(P)H-HYDRATE DEHYDRATASE"/>
    <property type="match status" value="1"/>
</dbReference>
<evidence type="ECO:0000259" key="8">
    <source>
        <dbReference type="PROSITE" id="PS51383"/>
    </source>
</evidence>
<evidence type="ECO:0000256" key="3">
    <source>
        <dbReference type="ARBA" id="ARBA00022857"/>
    </source>
</evidence>
<dbReference type="WBParaSite" id="scaffold2355_cov226.g4719">
    <property type="protein sequence ID" value="scaffold2355_cov226.g4719"/>
    <property type="gene ID" value="scaffold2355_cov226.g4719"/>
</dbReference>
<keyword evidence="3" id="KW-0521">NADP</keyword>
<keyword evidence="9" id="KW-1185">Reference proteome</keyword>
<comment type="similarity">
    <text evidence="7">Belongs to the NnrD/CARKD family.</text>
</comment>
<dbReference type="GO" id="GO:0047453">
    <property type="term" value="F:ATP-dependent NAD(P)H-hydrate dehydratase activity"/>
    <property type="evidence" value="ECO:0007669"/>
    <property type="project" value="UniProtKB-UniRule"/>
</dbReference>
<keyword evidence="2 7" id="KW-0067">ATP-binding</keyword>
<dbReference type="GO" id="GO:0110051">
    <property type="term" value="P:metabolite repair"/>
    <property type="evidence" value="ECO:0007669"/>
    <property type="project" value="TreeGrafter"/>
</dbReference>
<protein>
    <recommendedName>
        <fullName evidence="7">ATP-dependent (S)-NAD(P)H-hydrate dehydratase</fullName>
        <ecNumber evidence="7">4.2.1.93</ecNumber>
    </recommendedName>
    <alternativeName>
        <fullName evidence="7">ATP-dependent NAD(P)HX dehydratase</fullName>
    </alternativeName>
</protein>
<dbReference type="HAMAP" id="MF_01965">
    <property type="entry name" value="NADHX_dehydratase"/>
    <property type="match status" value="1"/>
</dbReference>
<evidence type="ECO:0000313" key="9">
    <source>
        <dbReference type="Proteomes" id="UP000887561"/>
    </source>
</evidence>
<comment type="cofactor">
    <cofactor evidence="7">
        <name>Mg(2+)</name>
        <dbReference type="ChEBI" id="CHEBI:18420"/>
    </cofactor>
</comment>
<keyword evidence="1 7" id="KW-0547">Nucleotide-binding</keyword>
<keyword evidence="5 7" id="KW-0456">Lyase</keyword>
<evidence type="ECO:0000256" key="1">
    <source>
        <dbReference type="ARBA" id="ARBA00022741"/>
    </source>
</evidence>
<dbReference type="EC" id="4.2.1.93" evidence="7"/>
<name>A0A915LZA7_MELJA</name>